<name>A0A6A7VKQ2_9BACT</name>
<dbReference type="EMBL" id="VZAZ01000001">
    <property type="protein sequence ID" value="MQO54300.1"/>
    <property type="molecule type" value="Genomic_DNA"/>
</dbReference>
<proteinExistence type="predicted"/>
<accession>A0A6A7VKQ2</accession>
<sequence length="320" mass="37260">MIDYLSATLFECKDTPNFGHLQMESKQFSSGWEIFSLQGCEKLKIWWKPQLQMLRLDGSIPYYWQGNNFSFSSADFVEAINYIKGLLHVDLWKASLNAFEYGVIIPTELRPKEYILHHSAKNQEHLTQEEKAKDKGNFRWWSDRNASLKMYDAGRNIKNKQSFDRQKALQSLGWNPDDNFLKWEAHYLKPESLNKGVALHLYDLANPKWQATIKEDLYLQYQRLIPMKNVIIPKDKKDLSTADILALAISEESINQGHPLEDVKKLLYAKINSVPDEVLTIADKKARKRQIKQLLDKIQESPESKWDLSAKIQEALEIES</sequence>
<reference evidence="1 2" key="1">
    <citation type="submission" date="2019-09" db="EMBL/GenBank/DDBJ databases">
        <title>Distinct polysaccharide growth profiles of human intestinal Prevotella copri isolates.</title>
        <authorList>
            <person name="Fehlner-Peach H."/>
            <person name="Magnabosco C."/>
            <person name="Raghavan V."/>
            <person name="Scher J.U."/>
            <person name="Tett A."/>
            <person name="Cox L.M."/>
            <person name="Gottsegen C."/>
            <person name="Watters A."/>
            <person name="Wiltshire- Gordon J.D."/>
            <person name="Segata N."/>
            <person name="Bonneau R."/>
            <person name="Littman D.R."/>
        </authorList>
    </citation>
    <scope>NUCLEOTIDE SEQUENCE [LARGE SCALE GENOMIC DNA]</scope>
    <source>
        <strain evidence="1 2">BVe41219</strain>
    </source>
</reference>
<gene>
    <name evidence="1" type="ORF">F7D42_00945</name>
</gene>
<dbReference type="Proteomes" id="UP000358159">
    <property type="component" value="Unassembled WGS sequence"/>
</dbReference>
<evidence type="ECO:0000313" key="2">
    <source>
        <dbReference type="Proteomes" id="UP000358159"/>
    </source>
</evidence>
<protein>
    <submittedName>
        <fullName evidence="1">Uncharacterized protein</fullName>
    </submittedName>
</protein>
<dbReference type="AlphaFoldDB" id="A0A6A7VKQ2"/>
<dbReference type="RefSeq" id="WP_153095258.1">
    <property type="nucleotide sequence ID" value="NZ_VZAK01000060.1"/>
</dbReference>
<comment type="caution">
    <text evidence="1">The sequence shown here is derived from an EMBL/GenBank/DDBJ whole genome shotgun (WGS) entry which is preliminary data.</text>
</comment>
<organism evidence="1 2">
    <name type="scientific">Segatella copri</name>
    <dbReference type="NCBI Taxonomy" id="165179"/>
    <lineage>
        <taxon>Bacteria</taxon>
        <taxon>Pseudomonadati</taxon>
        <taxon>Bacteroidota</taxon>
        <taxon>Bacteroidia</taxon>
        <taxon>Bacteroidales</taxon>
        <taxon>Prevotellaceae</taxon>
        <taxon>Segatella</taxon>
    </lineage>
</organism>
<evidence type="ECO:0000313" key="1">
    <source>
        <dbReference type="EMBL" id="MQO54300.1"/>
    </source>
</evidence>